<sequence>MGKGLYISKSVGITLIVLAVAAVATIIALSVVFHNEKSRTVEKPQINETDQWKSYRLPGTLSPQYYNITLWPRLVPDANGMYIFTGHSGVAFTCVKETGLILIHSNKLNYTLTPEGHHAKLTGLEGAKAPAINKTWLEVETQYLVIQLSETLQVGKIYWLYMEFQGELANDLRGFYRSEYFEDGVKNKISKTESIYRFRKAFPCFDEPAMKAVFHMTLIHPSGTVALSNGMEMGKNQNVLQTKFKPTLKMSTYLVAFVVSEYSSIRTAAETDVRIWARRTAIEAGHGDYALSITGRILDFFQSYYNSKYPLPKSDQIALRDFDAGAMENWGLITYRETSLLYDPITSSNKDKEWVSTTIAHELAHMWFGNLVTMKWWNDLWLNEGFATYVSYLGVDDVQPTWNIKDLMVMTETHKAFAFDSNKFSRPLSLPEEEVKTPAQINALFNTITYSKGGAVLRMLSEFLSEPVFARGLSVGDFTVVDADPEVNLPATISEIMNRWILQMGFPVVTIDTRTGNITQNHFLSDIIIESSTVCISTATHDPMKTNSEWVLANVNVSGFYRVNYDPQNWQRLLSQLSTDHSVIPVLSRAQIVDDAFNLAKANMINMSLALRTTSYLSEEREYLPWQSAIKHLNTFINRFRHTEVNTKMQVCLLQIIDDTYRLLFKFQNLGFLVGSLYSSIYIYIHNLNAISLACTAGVEDCLDLTKMWYRQWMKNPDKNPIKHSMRSTVYCNGIAAGGSEEWEFAWNLYKKSVDDAEAELLIYILSCTRKPELLNRYLNYTLDPNMVQKKHVNYVIRHVANNVVGQPLAWDFIRSLSSCVRQQLELFKEEINKAGFGTEALVVDESITITKENMEWMQKNKGEVMQWLKEELA</sequence>
<evidence type="ECO:0000256" key="12">
    <source>
        <dbReference type="ARBA" id="ARBA00023049"/>
    </source>
</evidence>
<feature type="domain" description="ERAP1-like C-terminal" evidence="21">
    <location>
        <begin position="550"/>
        <end position="816"/>
    </location>
</feature>
<evidence type="ECO:0000259" key="20">
    <source>
        <dbReference type="Pfam" id="PF01433"/>
    </source>
</evidence>
<dbReference type="SUPFAM" id="SSF63737">
    <property type="entry name" value="Leukotriene A4 hydrolase N-terminal domain"/>
    <property type="match status" value="1"/>
</dbReference>
<dbReference type="GO" id="GO:0005886">
    <property type="term" value="C:plasma membrane"/>
    <property type="evidence" value="ECO:0007669"/>
    <property type="project" value="UniProtKB-SubCell"/>
</dbReference>
<keyword evidence="4" id="KW-1003">Cell membrane</keyword>
<evidence type="ECO:0000256" key="16">
    <source>
        <dbReference type="PIRSR" id="PIRSR634016-1"/>
    </source>
</evidence>
<reference evidence="23" key="3">
    <citation type="submission" date="2025-08" db="UniProtKB">
        <authorList>
            <consortium name="Ensembl"/>
        </authorList>
    </citation>
    <scope>IDENTIFICATION</scope>
</reference>
<evidence type="ECO:0000256" key="2">
    <source>
        <dbReference type="ARBA" id="ARBA00004606"/>
    </source>
</evidence>
<dbReference type="FunFam" id="1.10.390.10:FF:000016">
    <property type="entry name" value="Glutamyl aminopeptidase"/>
    <property type="match status" value="1"/>
</dbReference>
<keyword evidence="8 19" id="KW-0378">Hydrolase</keyword>
<feature type="active site" description="Proton acceptor" evidence="16">
    <location>
        <position position="362"/>
    </location>
</feature>
<dbReference type="GO" id="GO:0070006">
    <property type="term" value="F:metalloaminopeptidase activity"/>
    <property type="evidence" value="ECO:0007669"/>
    <property type="project" value="TreeGrafter"/>
</dbReference>
<dbReference type="Gene3D" id="1.25.50.20">
    <property type="match status" value="1"/>
</dbReference>
<dbReference type="GO" id="GO:0005737">
    <property type="term" value="C:cytoplasm"/>
    <property type="evidence" value="ECO:0007669"/>
    <property type="project" value="TreeGrafter"/>
</dbReference>
<keyword evidence="24" id="KW-1185">Reference proteome</keyword>
<dbReference type="GO" id="GO:0042277">
    <property type="term" value="F:peptide binding"/>
    <property type="evidence" value="ECO:0007669"/>
    <property type="project" value="TreeGrafter"/>
</dbReference>
<dbReference type="InterPro" id="IPR042097">
    <property type="entry name" value="Aminopeptidase_N-like_N_sf"/>
</dbReference>
<evidence type="ECO:0000256" key="3">
    <source>
        <dbReference type="ARBA" id="ARBA00010136"/>
    </source>
</evidence>
<dbReference type="InterPro" id="IPR001930">
    <property type="entry name" value="Peptidase_M1"/>
</dbReference>
<feature type="binding site" evidence="17">
    <location>
        <position position="361"/>
    </location>
    <ligand>
        <name>Zn(2+)</name>
        <dbReference type="ChEBI" id="CHEBI:29105"/>
        <note>catalytic</note>
    </ligand>
</feature>
<evidence type="ECO:0000313" key="24">
    <source>
        <dbReference type="Proteomes" id="UP000018467"/>
    </source>
</evidence>
<keyword evidence="19" id="KW-0031">Aminopeptidase</keyword>
<evidence type="ECO:0000259" key="21">
    <source>
        <dbReference type="Pfam" id="PF11838"/>
    </source>
</evidence>
<dbReference type="Gene3D" id="2.60.40.1730">
    <property type="entry name" value="tricorn interacting facor f3 domain"/>
    <property type="match status" value="1"/>
</dbReference>
<dbReference type="Pfam" id="PF17900">
    <property type="entry name" value="Peptidase_M1_N"/>
    <property type="match status" value="1"/>
</dbReference>
<dbReference type="SUPFAM" id="SSF55486">
    <property type="entry name" value="Metalloproteases ('zincins'), catalytic domain"/>
    <property type="match status" value="1"/>
</dbReference>
<keyword evidence="14" id="KW-1015">Disulfide bond</keyword>
<feature type="binding site" evidence="17">
    <location>
        <position position="365"/>
    </location>
    <ligand>
        <name>Zn(2+)</name>
        <dbReference type="ChEBI" id="CHEBI:29105"/>
        <note>catalytic</note>
    </ligand>
</feature>
<accession>A0A3B1JPC2</accession>
<feature type="binding site" evidence="17">
    <location>
        <position position="384"/>
    </location>
    <ligand>
        <name>Zn(2+)</name>
        <dbReference type="ChEBI" id="CHEBI:29105"/>
        <note>catalytic</note>
    </ligand>
</feature>
<evidence type="ECO:0000256" key="14">
    <source>
        <dbReference type="ARBA" id="ARBA00023157"/>
    </source>
</evidence>
<evidence type="ECO:0000256" key="8">
    <source>
        <dbReference type="ARBA" id="ARBA00022801"/>
    </source>
</evidence>
<keyword evidence="11 19" id="KW-1133">Transmembrane helix</keyword>
<evidence type="ECO:0000256" key="5">
    <source>
        <dbReference type="ARBA" id="ARBA00022670"/>
    </source>
</evidence>
<keyword evidence="6 19" id="KW-0812">Transmembrane</keyword>
<keyword evidence="7 17" id="KW-0479">Metal-binding</keyword>
<reference evidence="23" key="4">
    <citation type="submission" date="2025-09" db="UniProtKB">
        <authorList>
            <consortium name="Ensembl"/>
        </authorList>
    </citation>
    <scope>IDENTIFICATION</scope>
</reference>
<evidence type="ECO:0000256" key="19">
    <source>
        <dbReference type="RuleBase" id="RU364040"/>
    </source>
</evidence>
<dbReference type="OrthoDB" id="510539at2759"/>
<dbReference type="PANTHER" id="PTHR11533:SF300">
    <property type="entry name" value="AMINOPEPTIDASE"/>
    <property type="match status" value="1"/>
</dbReference>
<comment type="subcellular location">
    <subcellularLocation>
        <location evidence="1">Cell membrane</location>
    </subcellularLocation>
    <subcellularLocation>
        <location evidence="2">Membrane</location>
        <topology evidence="2">Single-pass type II membrane protein</topology>
    </subcellularLocation>
</comment>
<dbReference type="FunFam" id="1.25.50.20:FF:000001">
    <property type="entry name" value="Aminopeptidase"/>
    <property type="match status" value="1"/>
</dbReference>
<dbReference type="GeneTree" id="ENSGT00940000154876"/>
<organism evidence="23 24">
    <name type="scientific">Astyanax mexicanus</name>
    <name type="common">Blind cave fish</name>
    <name type="synonym">Astyanax fasciatus mexicanus</name>
    <dbReference type="NCBI Taxonomy" id="7994"/>
    <lineage>
        <taxon>Eukaryota</taxon>
        <taxon>Metazoa</taxon>
        <taxon>Chordata</taxon>
        <taxon>Craniata</taxon>
        <taxon>Vertebrata</taxon>
        <taxon>Euteleostomi</taxon>
        <taxon>Actinopterygii</taxon>
        <taxon>Neopterygii</taxon>
        <taxon>Teleostei</taxon>
        <taxon>Ostariophysi</taxon>
        <taxon>Characiformes</taxon>
        <taxon>Characoidei</taxon>
        <taxon>Acestrorhamphidae</taxon>
        <taxon>Acestrorhamphinae</taxon>
        <taxon>Astyanax</taxon>
    </lineage>
</organism>
<keyword evidence="12 19" id="KW-0482">Metalloprotease</keyword>
<evidence type="ECO:0000256" key="13">
    <source>
        <dbReference type="ARBA" id="ARBA00023136"/>
    </source>
</evidence>
<keyword evidence="10" id="KW-0735">Signal-anchor</keyword>
<keyword evidence="13 19" id="KW-0472">Membrane</keyword>
<dbReference type="EC" id="3.4.11.-" evidence="19"/>
<dbReference type="Ensembl" id="ENSAMXT00000045883.1">
    <property type="protein sequence ID" value="ENSAMXP00000044148.1"/>
    <property type="gene ID" value="ENSAMXG00000031216.1"/>
</dbReference>
<reference evidence="24" key="1">
    <citation type="submission" date="2013-03" db="EMBL/GenBank/DDBJ databases">
        <authorList>
            <person name="Jeffery W."/>
            <person name="Warren W."/>
            <person name="Wilson R.K."/>
        </authorList>
    </citation>
    <scope>NUCLEOTIDE SEQUENCE</scope>
    <source>
        <strain evidence="24">female</strain>
    </source>
</reference>
<evidence type="ECO:0000256" key="6">
    <source>
        <dbReference type="ARBA" id="ARBA00022692"/>
    </source>
</evidence>
<dbReference type="GO" id="GO:0005615">
    <property type="term" value="C:extracellular space"/>
    <property type="evidence" value="ECO:0007669"/>
    <property type="project" value="TreeGrafter"/>
</dbReference>
<dbReference type="InterPro" id="IPR050344">
    <property type="entry name" value="Peptidase_M1_aminopeptidases"/>
</dbReference>
<feature type="domain" description="Aminopeptidase N-like N-terminal" evidence="22">
    <location>
        <begin position="63"/>
        <end position="254"/>
    </location>
</feature>
<evidence type="ECO:0000256" key="18">
    <source>
        <dbReference type="PIRSR" id="PIRSR634016-4"/>
    </source>
</evidence>
<dbReference type="GO" id="GO:0008270">
    <property type="term" value="F:zinc ion binding"/>
    <property type="evidence" value="ECO:0007669"/>
    <property type="project" value="UniProtKB-UniRule"/>
</dbReference>
<dbReference type="InterPro" id="IPR014782">
    <property type="entry name" value="Peptidase_M1_dom"/>
</dbReference>
<comment type="cofactor">
    <cofactor evidence="17 19">
        <name>Zn(2+)</name>
        <dbReference type="ChEBI" id="CHEBI:29105"/>
    </cofactor>
    <text evidence="17 19">Binds 1 zinc ion per subunit.</text>
</comment>
<feature type="domain" description="Peptidase M1 membrane alanine aminopeptidase" evidence="20">
    <location>
        <begin position="289"/>
        <end position="474"/>
    </location>
</feature>
<dbReference type="AlphaFoldDB" id="A0A3B1JPC2"/>
<comment type="similarity">
    <text evidence="3 19">Belongs to the peptidase M1 family.</text>
</comment>
<protein>
    <recommendedName>
        <fullName evidence="19">Aminopeptidase</fullName>
        <ecNumber evidence="19">3.4.11.-</ecNumber>
    </recommendedName>
</protein>
<dbReference type="PRINTS" id="PR00756">
    <property type="entry name" value="ALADIPTASE"/>
</dbReference>
<evidence type="ECO:0000256" key="9">
    <source>
        <dbReference type="ARBA" id="ARBA00022833"/>
    </source>
</evidence>
<dbReference type="InterPro" id="IPR024571">
    <property type="entry name" value="ERAP1-like_C_dom"/>
</dbReference>
<evidence type="ECO:0000256" key="7">
    <source>
        <dbReference type="ARBA" id="ARBA00022723"/>
    </source>
</evidence>
<dbReference type="FunFam" id="2.60.40.1730:FF:000001">
    <property type="entry name" value="Leucyl-cystinyl aminopeptidase"/>
    <property type="match status" value="1"/>
</dbReference>
<dbReference type="CDD" id="cd09601">
    <property type="entry name" value="M1_APN-Q_like"/>
    <property type="match status" value="1"/>
</dbReference>
<dbReference type="Proteomes" id="UP000018467">
    <property type="component" value="Unassembled WGS sequence"/>
</dbReference>
<keyword evidence="15" id="KW-0325">Glycoprotein</keyword>
<keyword evidence="9 17" id="KW-0862">Zinc</keyword>
<evidence type="ECO:0000313" key="23">
    <source>
        <dbReference type="Ensembl" id="ENSAMXP00000044148.1"/>
    </source>
</evidence>
<feature type="site" description="Transition state stabilizer" evidence="18">
    <location>
        <position position="450"/>
    </location>
</feature>
<keyword evidence="5 19" id="KW-0645">Protease</keyword>
<evidence type="ECO:0000256" key="10">
    <source>
        <dbReference type="ARBA" id="ARBA00022968"/>
    </source>
</evidence>
<dbReference type="Pfam" id="PF01433">
    <property type="entry name" value="Peptidase_M1"/>
    <property type="match status" value="1"/>
</dbReference>
<dbReference type="InterPro" id="IPR027268">
    <property type="entry name" value="Peptidase_M4/M1_CTD_sf"/>
</dbReference>
<dbReference type="GO" id="GO:0006508">
    <property type="term" value="P:proteolysis"/>
    <property type="evidence" value="ECO:0007669"/>
    <property type="project" value="UniProtKB-KW"/>
</dbReference>
<dbReference type="Pfam" id="PF11838">
    <property type="entry name" value="ERAP1_C"/>
    <property type="match status" value="1"/>
</dbReference>
<evidence type="ECO:0000256" key="1">
    <source>
        <dbReference type="ARBA" id="ARBA00004236"/>
    </source>
</evidence>
<evidence type="ECO:0000256" key="15">
    <source>
        <dbReference type="ARBA" id="ARBA00023180"/>
    </source>
</evidence>
<dbReference type="GO" id="GO:0043171">
    <property type="term" value="P:peptide catabolic process"/>
    <property type="evidence" value="ECO:0007669"/>
    <property type="project" value="TreeGrafter"/>
</dbReference>
<proteinExistence type="inferred from homology"/>
<dbReference type="Bgee" id="ENSAMXG00000031216">
    <property type="expression patterns" value="Expressed in intestine"/>
</dbReference>
<reference evidence="24" key="2">
    <citation type="journal article" date="2014" name="Nat. Commun.">
        <title>The cavefish genome reveals candidate genes for eye loss.</title>
        <authorList>
            <person name="McGaugh S.E."/>
            <person name="Gross J.B."/>
            <person name="Aken B."/>
            <person name="Blin M."/>
            <person name="Borowsky R."/>
            <person name="Chalopin D."/>
            <person name="Hinaux H."/>
            <person name="Jeffery W.R."/>
            <person name="Keene A."/>
            <person name="Ma L."/>
            <person name="Minx P."/>
            <person name="Murphy D."/>
            <person name="O'Quin K.E."/>
            <person name="Retaux S."/>
            <person name="Rohner N."/>
            <person name="Searle S.M."/>
            <person name="Stahl B.A."/>
            <person name="Tabin C."/>
            <person name="Volff J.N."/>
            <person name="Yoshizawa M."/>
            <person name="Warren W.C."/>
        </authorList>
    </citation>
    <scope>NUCLEOTIDE SEQUENCE [LARGE SCALE GENOMIC DNA]</scope>
    <source>
        <strain evidence="24">female</strain>
    </source>
</reference>
<dbReference type="PANTHER" id="PTHR11533">
    <property type="entry name" value="PROTEASE M1 ZINC METALLOPROTEASE"/>
    <property type="match status" value="1"/>
</dbReference>
<evidence type="ECO:0000256" key="11">
    <source>
        <dbReference type="ARBA" id="ARBA00022989"/>
    </source>
</evidence>
<dbReference type="Gene3D" id="1.10.390.10">
    <property type="entry name" value="Neutral Protease Domain 2"/>
    <property type="match status" value="1"/>
</dbReference>
<evidence type="ECO:0000256" key="17">
    <source>
        <dbReference type="PIRSR" id="PIRSR634016-3"/>
    </source>
</evidence>
<name>A0A3B1JPC2_ASTMX</name>
<dbReference type="InterPro" id="IPR045357">
    <property type="entry name" value="Aminopeptidase_N-like_N"/>
</dbReference>
<dbReference type="InterPro" id="IPR034016">
    <property type="entry name" value="M1_APN-typ"/>
</dbReference>
<evidence type="ECO:0000259" key="22">
    <source>
        <dbReference type="Pfam" id="PF17900"/>
    </source>
</evidence>
<evidence type="ECO:0000256" key="4">
    <source>
        <dbReference type="ARBA" id="ARBA00022475"/>
    </source>
</evidence>
<feature type="transmembrane region" description="Helical" evidence="19">
    <location>
        <begin position="12"/>
        <end position="33"/>
    </location>
</feature>